<accession>A0AAV4WNQ0</accession>
<name>A0AAV4WNQ0_9ARAC</name>
<dbReference type="Proteomes" id="UP001054837">
    <property type="component" value="Unassembled WGS sequence"/>
</dbReference>
<reference evidence="2 3" key="1">
    <citation type="submission" date="2021-06" db="EMBL/GenBank/DDBJ databases">
        <title>Caerostris darwini draft genome.</title>
        <authorList>
            <person name="Kono N."/>
            <person name="Arakawa K."/>
        </authorList>
    </citation>
    <scope>NUCLEOTIDE SEQUENCE [LARGE SCALE GENOMIC DNA]</scope>
</reference>
<keyword evidence="3" id="KW-1185">Reference proteome</keyword>
<sequence length="119" mass="12946">MKNGRTVSRVSGSSVKGTKGNARDWSHVLLSVPVAGEKYRQTLETFGIPELQLTGGMSVLCYARCYARWSPIMRSSLSAEPFKTVFCQRESHRPTFSDGVANPFLSSSKSDPGDASNPS</sequence>
<evidence type="ECO:0000313" key="2">
    <source>
        <dbReference type="EMBL" id="GIY83953.1"/>
    </source>
</evidence>
<feature type="region of interest" description="Disordered" evidence="1">
    <location>
        <begin position="93"/>
        <end position="119"/>
    </location>
</feature>
<comment type="caution">
    <text evidence="2">The sequence shown here is derived from an EMBL/GenBank/DDBJ whole genome shotgun (WGS) entry which is preliminary data.</text>
</comment>
<dbReference type="AlphaFoldDB" id="A0AAV4WNQ0"/>
<protein>
    <submittedName>
        <fullName evidence="2">Uncharacterized protein</fullName>
    </submittedName>
</protein>
<evidence type="ECO:0000256" key="1">
    <source>
        <dbReference type="SAM" id="MobiDB-lite"/>
    </source>
</evidence>
<gene>
    <name evidence="2" type="ORF">CDAR_176081</name>
</gene>
<feature type="compositionally biased region" description="Polar residues" evidence="1">
    <location>
        <begin position="104"/>
        <end position="119"/>
    </location>
</feature>
<dbReference type="EMBL" id="BPLQ01014873">
    <property type="protein sequence ID" value="GIY83953.1"/>
    <property type="molecule type" value="Genomic_DNA"/>
</dbReference>
<proteinExistence type="predicted"/>
<organism evidence="2 3">
    <name type="scientific">Caerostris darwini</name>
    <dbReference type="NCBI Taxonomy" id="1538125"/>
    <lineage>
        <taxon>Eukaryota</taxon>
        <taxon>Metazoa</taxon>
        <taxon>Ecdysozoa</taxon>
        <taxon>Arthropoda</taxon>
        <taxon>Chelicerata</taxon>
        <taxon>Arachnida</taxon>
        <taxon>Araneae</taxon>
        <taxon>Araneomorphae</taxon>
        <taxon>Entelegynae</taxon>
        <taxon>Araneoidea</taxon>
        <taxon>Araneidae</taxon>
        <taxon>Caerostris</taxon>
    </lineage>
</organism>
<feature type="region of interest" description="Disordered" evidence="1">
    <location>
        <begin position="1"/>
        <end position="20"/>
    </location>
</feature>
<evidence type="ECO:0000313" key="3">
    <source>
        <dbReference type="Proteomes" id="UP001054837"/>
    </source>
</evidence>